<dbReference type="AlphaFoldDB" id="T2JLQ7"/>
<comment type="caution">
    <text evidence="2">The sequence shown here is derived from an EMBL/GenBank/DDBJ whole genome shotgun (WGS) entry which is preliminary data.</text>
</comment>
<evidence type="ECO:0000313" key="3">
    <source>
        <dbReference type="Proteomes" id="UP000018130"/>
    </source>
</evidence>
<sequence>MIANFFVSSMFIILTNRKDIFSSIEAVIVAIVFLIKSLK</sequence>
<dbReference type="Proteomes" id="UP000018130">
    <property type="component" value="Unassembled WGS sequence"/>
</dbReference>
<keyword evidence="1" id="KW-0472">Membrane</keyword>
<evidence type="ECO:0000256" key="1">
    <source>
        <dbReference type="SAM" id="Phobius"/>
    </source>
</evidence>
<accession>T2JLQ7</accession>
<evidence type="ECO:0000313" key="2">
    <source>
        <dbReference type="EMBL" id="CCQ66205.1"/>
    </source>
</evidence>
<organism evidence="2 3">
    <name type="scientific">Crocosphaera watsonii WH 0402</name>
    <dbReference type="NCBI Taxonomy" id="1284629"/>
    <lineage>
        <taxon>Bacteria</taxon>
        <taxon>Bacillati</taxon>
        <taxon>Cyanobacteriota</taxon>
        <taxon>Cyanophyceae</taxon>
        <taxon>Oscillatoriophycideae</taxon>
        <taxon>Chroococcales</taxon>
        <taxon>Aphanothecaceae</taxon>
        <taxon>Crocosphaera</taxon>
    </lineage>
</organism>
<keyword evidence="1" id="KW-1133">Transmembrane helix</keyword>
<proteinExistence type="predicted"/>
<feature type="transmembrane region" description="Helical" evidence="1">
    <location>
        <begin position="20"/>
        <end position="38"/>
    </location>
</feature>
<gene>
    <name evidence="2" type="ORF">CWATWH0402_2503</name>
</gene>
<dbReference type="EMBL" id="CAQN01000375">
    <property type="protein sequence ID" value="CCQ66205.1"/>
    <property type="molecule type" value="Genomic_DNA"/>
</dbReference>
<reference evidence="2 3" key="1">
    <citation type="submission" date="2013-01" db="EMBL/GenBank/DDBJ databases">
        <authorList>
            <person name="Bench S."/>
        </authorList>
    </citation>
    <scope>NUCLEOTIDE SEQUENCE [LARGE SCALE GENOMIC DNA]</scope>
    <source>
        <strain evidence="2 3">WH 0402</strain>
    </source>
</reference>
<name>T2JLQ7_CROWT</name>
<keyword evidence="1" id="KW-0812">Transmembrane</keyword>
<reference evidence="2 3" key="2">
    <citation type="submission" date="2013-09" db="EMBL/GenBank/DDBJ databases">
        <title>Whole genome comparison of six Crocosphaera watsonii strains with differing phenotypes.</title>
        <authorList>
            <person name="Bench S.R."/>
            <person name="Heller P."/>
            <person name="Frank I."/>
            <person name="Arciniega M."/>
            <person name="Shilova I.N."/>
            <person name="Zehr J.P."/>
        </authorList>
    </citation>
    <scope>NUCLEOTIDE SEQUENCE [LARGE SCALE GENOMIC DNA]</scope>
    <source>
        <strain evidence="2 3">WH 0402</strain>
    </source>
</reference>
<protein>
    <submittedName>
        <fullName evidence="2">Uncharacterized protein</fullName>
    </submittedName>
</protein>